<keyword evidence="4 7" id="KW-0732">Signal</keyword>
<evidence type="ECO:0000313" key="9">
    <source>
        <dbReference type="EMBL" id="GEQ86575.1"/>
    </source>
</evidence>
<feature type="signal peptide" evidence="7">
    <location>
        <begin position="1"/>
        <end position="19"/>
    </location>
</feature>
<dbReference type="Proteomes" id="UP000326994">
    <property type="component" value="Unassembled WGS sequence"/>
</dbReference>
<proteinExistence type="predicted"/>
<dbReference type="Gene3D" id="3.80.10.10">
    <property type="entry name" value="Ribonuclease Inhibitor"/>
    <property type="match status" value="1"/>
</dbReference>
<dbReference type="Pfam" id="PF23598">
    <property type="entry name" value="LRR_14"/>
    <property type="match status" value="1"/>
</dbReference>
<dbReference type="EMBL" id="BKCF01000004">
    <property type="protein sequence ID" value="GEQ86575.1"/>
    <property type="molecule type" value="Genomic_DNA"/>
</dbReference>
<reference evidence="9 10" key="1">
    <citation type="submission" date="2019-08" db="EMBL/GenBank/DDBJ databases">
        <title>Ulvibacter marinistellae sp. nov., isolated from a starfish, Patiria pectinifera.</title>
        <authorList>
            <person name="Kawano K."/>
            <person name="Ushijima N."/>
            <person name="Kihara M."/>
            <person name="Itoh H."/>
        </authorList>
    </citation>
    <scope>NUCLEOTIDE SEQUENCE [LARGE SCALE GENOMIC DNA]</scope>
    <source>
        <strain evidence="9 10">KK4</strain>
    </source>
</reference>
<comment type="caution">
    <text evidence="9">The sequence shown here is derived from an EMBL/GenBank/DDBJ whole genome shotgun (WGS) entry which is preliminary data.</text>
</comment>
<evidence type="ECO:0000256" key="4">
    <source>
        <dbReference type="ARBA" id="ARBA00022729"/>
    </source>
</evidence>
<evidence type="ECO:0000256" key="2">
    <source>
        <dbReference type="ARBA" id="ARBA00022475"/>
    </source>
</evidence>
<keyword evidence="3" id="KW-0433">Leucine-rich repeat</keyword>
<protein>
    <recommendedName>
        <fullName evidence="8">Disease resistance R13L4/SHOC-2-like LRR domain-containing protein</fullName>
    </recommendedName>
</protein>
<keyword evidence="10" id="KW-1185">Reference proteome</keyword>
<gene>
    <name evidence="9" type="ORF">ULMS_20830</name>
</gene>
<keyword evidence="6" id="KW-0472">Membrane</keyword>
<evidence type="ECO:0000256" key="3">
    <source>
        <dbReference type="ARBA" id="ARBA00022614"/>
    </source>
</evidence>
<evidence type="ECO:0000256" key="6">
    <source>
        <dbReference type="ARBA" id="ARBA00023136"/>
    </source>
</evidence>
<dbReference type="PRINTS" id="PR00019">
    <property type="entry name" value="LEURICHRPT"/>
</dbReference>
<evidence type="ECO:0000256" key="7">
    <source>
        <dbReference type="SAM" id="SignalP"/>
    </source>
</evidence>
<dbReference type="PANTHER" id="PTHR48059">
    <property type="entry name" value="POLYGALACTURONASE INHIBITOR 1"/>
    <property type="match status" value="1"/>
</dbReference>
<evidence type="ECO:0000313" key="10">
    <source>
        <dbReference type="Proteomes" id="UP000326994"/>
    </source>
</evidence>
<dbReference type="InterPro" id="IPR032675">
    <property type="entry name" value="LRR_dom_sf"/>
</dbReference>
<keyword evidence="5" id="KW-0677">Repeat</keyword>
<dbReference type="InterPro" id="IPR055414">
    <property type="entry name" value="LRR_R13L4/SHOC2-like"/>
</dbReference>
<dbReference type="SUPFAM" id="SSF52058">
    <property type="entry name" value="L domain-like"/>
    <property type="match status" value="1"/>
</dbReference>
<comment type="subcellular location">
    <subcellularLocation>
        <location evidence="1">Cell membrane</location>
    </subcellularLocation>
</comment>
<dbReference type="OrthoDB" id="8924492at2"/>
<dbReference type="GO" id="GO:0005886">
    <property type="term" value="C:plasma membrane"/>
    <property type="evidence" value="ECO:0007669"/>
    <property type="project" value="UniProtKB-SubCell"/>
</dbReference>
<evidence type="ECO:0000256" key="5">
    <source>
        <dbReference type="ARBA" id="ARBA00022737"/>
    </source>
</evidence>
<evidence type="ECO:0000259" key="8">
    <source>
        <dbReference type="Pfam" id="PF23598"/>
    </source>
</evidence>
<name>A0A5J4G216_9FLAO</name>
<evidence type="ECO:0000256" key="1">
    <source>
        <dbReference type="ARBA" id="ARBA00004236"/>
    </source>
</evidence>
<sequence>MRLLTFITALSITATATFAQVSQEEKDALTDLYITTNGENWVHTWDLNEPVKTWHGITVKDNNVVEINLLFNNLNGEIPTSVGNLEHLEKLELSFNKLSGEIPTTVGNLEDLKVFAVNGNQLEGVIPSSFGQLSNLEQLHLSSNSLEGTIPVAIGNLENLEVLNLFDNNLGGTIPYALVGSESLKKLVIAENEITNTEAFAEVLLFEKDVDNPAFKNPGTFAPAKTVIATETSDDEN</sequence>
<dbReference type="InterPro" id="IPR051848">
    <property type="entry name" value="PGIP"/>
</dbReference>
<feature type="domain" description="Disease resistance R13L4/SHOC-2-like LRR" evidence="8">
    <location>
        <begin position="80"/>
        <end position="168"/>
    </location>
</feature>
<keyword evidence="2" id="KW-1003">Cell membrane</keyword>
<dbReference type="FunFam" id="3.80.10.10:FF:000299">
    <property type="entry name" value="Piriformospora indica-insensitive protein 2"/>
    <property type="match status" value="1"/>
</dbReference>
<dbReference type="AlphaFoldDB" id="A0A5J4G216"/>
<dbReference type="PANTHER" id="PTHR48059:SF30">
    <property type="entry name" value="OS06G0587000 PROTEIN"/>
    <property type="match status" value="1"/>
</dbReference>
<dbReference type="RefSeq" id="WP_151894508.1">
    <property type="nucleotide sequence ID" value="NZ_BKCF01000004.1"/>
</dbReference>
<feature type="chain" id="PRO_5023942186" description="Disease resistance R13L4/SHOC-2-like LRR domain-containing protein" evidence="7">
    <location>
        <begin position="20"/>
        <end position="237"/>
    </location>
</feature>
<accession>A0A5J4G216</accession>
<organism evidence="9 10">
    <name type="scientific">Patiriisocius marinistellae</name>
    <dbReference type="NCBI Taxonomy" id="2494560"/>
    <lineage>
        <taxon>Bacteria</taxon>
        <taxon>Pseudomonadati</taxon>
        <taxon>Bacteroidota</taxon>
        <taxon>Flavobacteriia</taxon>
        <taxon>Flavobacteriales</taxon>
        <taxon>Flavobacteriaceae</taxon>
        <taxon>Patiriisocius</taxon>
    </lineage>
</organism>